<keyword evidence="7 10" id="KW-0949">S-adenosyl-L-methionine</keyword>
<evidence type="ECO:0000313" key="13">
    <source>
        <dbReference type="EMBL" id="PMP71767.1"/>
    </source>
</evidence>
<sequence length="233" mass="26853">MIEKLKRFYIDKDLKDEIEIDEDMYHHIKNVLRTKIGDKFIFINDSEVGEYQFYFGMKRSGIFTLNSKKSHEILDYKLNVYVGILQREYFDTVMEKLGEIGVTNVIPVITRRSIQMVTNNTLERIKKLLIKGALQAEHDFLPYLDSVINISEIAPDTENNFLLYERKLSKSRMEIRSKSVSLIIGPEGGFEENEIELLSEKGFVPVSPIKGVLKAETAALLFAGYAKILIDTF</sequence>
<dbReference type="InterPro" id="IPR046886">
    <property type="entry name" value="RsmE_MTase_dom"/>
</dbReference>
<comment type="function">
    <text evidence="8 10">Specifically methylates the N3 position of the uracil ring of uridine 1498 (m3U1498) in 16S rRNA. Acts on the fully assembled 30S ribosomal subunit.</text>
</comment>
<evidence type="ECO:0000256" key="3">
    <source>
        <dbReference type="ARBA" id="ARBA00022490"/>
    </source>
</evidence>
<gene>
    <name evidence="13" type="ORF">C0187_03275</name>
</gene>
<dbReference type="Gene3D" id="3.40.1280.10">
    <property type="match status" value="1"/>
</dbReference>
<keyword evidence="6 10" id="KW-0808">Transferase</keyword>
<dbReference type="Gene3D" id="2.40.240.20">
    <property type="entry name" value="Hypothetical PUA domain-like, domain 1"/>
    <property type="match status" value="1"/>
</dbReference>
<dbReference type="PANTHER" id="PTHR30027">
    <property type="entry name" value="RIBOSOMAL RNA SMALL SUBUNIT METHYLTRANSFERASE E"/>
    <property type="match status" value="1"/>
</dbReference>
<proteinExistence type="inferred from homology"/>
<evidence type="ECO:0000313" key="14">
    <source>
        <dbReference type="Proteomes" id="UP000242881"/>
    </source>
</evidence>
<accession>A0A2J6WMY7</accession>
<organism evidence="13 14">
    <name type="scientific">Calditerrivibrio nitroreducens</name>
    <dbReference type="NCBI Taxonomy" id="477976"/>
    <lineage>
        <taxon>Bacteria</taxon>
        <taxon>Pseudomonadati</taxon>
        <taxon>Deferribacterota</taxon>
        <taxon>Deferribacteres</taxon>
        <taxon>Deferribacterales</taxon>
        <taxon>Calditerrivibrionaceae</taxon>
    </lineage>
</organism>
<evidence type="ECO:0000256" key="2">
    <source>
        <dbReference type="ARBA" id="ARBA00005528"/>
    </source>
</evidence>
<dbReference type="PIRSF" id="PIRSF015601">
    <property type="entry name" value="MTase_slr0722"/>
    <property type="match status" value="1"/>
</dbReference>
<keyword evidence="5 10" id="KW-0489">Methyltransferase</keyword>
<evidence type="ECO:0000259" key="11">
    <source>
        <dbReference type="Pfam" id="PF04452"/>
    </source>
</evidence>
<comment type="subcellular location">
    <subcellularLocation>
        <location evidence="1 10">Cytoplasm</location>
    </subcellularLocation>
</comment>
<dbReference type="InterPro" id="IPR015947">
    <property type="entry name" value="PUA-like_sf"/>
</dbReference>
<reference evidence="13 14" key="1">
    <citation type="submission" date="2018-01" db="EMBL/GenBank/DDBJ databases">
        <title>Metagenomic assembled genomes from two thermal pools in the Uzon Caldera, Kamchatka, Russia.</title>
        <authorList>
            <person name="Wilkins L."/>
            <person name="Ettinger C."/>
        </authorList>
    </citation>
    <scope>NUCLEOTIDE SEQUENCE [LARGE SCALE GENOMIC DNA]</scope>
    <source>
        <strain evidence="13">ZAV-05</strain>
    </source>
</reference>
<evidence type="ECO:0000256" key="6">
    <source>
        <dbReference type="ARBA" id="ARBA00022679"/>
    </source>
</evidence>
<name>A0A2J6WMY7_9BACT</name>
<evidence type="ECO:0000256" key="7">
    <source>
        <dbReference type="ARBA" id="ARBA00022691"/>
    </source>
</evidence>
<dbReference type="NCBIfam" id="TIGR00046">
    <property type="entry name" value="RsmE family RNA methyltransferase"/>
    <property type="match status" value="1"/>
</dbReference>
<evidence type="ECO:0000256" key="5">
    <source>
        <dbReference type="ARBA" id="ARBA00022603"/>
    </source>
</evidence>
<keyword evidence="4 10" id="KW-0698">rRNA processing</keyword>
<dbReference type="InterPro" id="IPR029026">
    <property type="entry name" value="tRNA_m1G_MTases_N"/>
</dbReference>
<dbReference type="SUPFAM" id="SSF88697">
    <property type="entry name" value="PUA domain-like"/>
    <property type="match status" value="1"/>
</dbReference>
<dbReference type="EC" id="2.1.1.193" evidence="10"/>
<dbReference type="InterPro" id="IPR046887">
    <property type="entry name" value="RsmE_PUA-like"/>
</dbReference>
<keyword evidence="3 10" id="KW-0963">Cytoplasm</keyword>
<evidence type="ECO:0000256" key="1">
    <source>
        <dbReference type="ARBA" id="ARBA00004496"/>
    </source>
</evidence>
<protein>
    <recommendedName>
        <fullName evidence="10">Ribosomal RNA small subunit methyltransferase E</fullName>
        <ecNumber evidence="10">2.1.1.193</ecNumber>
    </recommendedName>
</protein>
<comment type="similarity">
    <text evidence="2 10">Belongs to the RNA methyltransferase RsmE family.</text>
</comment>
<comment type="catalytic activity">
    <reaction evidence="9 10">
        <text>uridine(1498) in 16S rRNA + S-adenosyl-L-methionine = N(3)-methyluridine(1498) in 16S rRNA + S-adenosyl-L-homocysteine + H(+)</text>
        <dbReference type="Rhea" id="RHEA:42920"/>
        <dbReference type="Rhea" id="RHEA-COMP:10283"/>
        <dbReference type="Rhea" id="RHEA-COMP:10284"/>
        <dbReference type="ChEBI" id="CHEBI:15378"/>
        <dbReference type="ChEBI" id="CHEBI:57856"/>
        <dbReference type="ChEBI" id="CHEBI:59789"/>
        <dbReference type="ChEBI" id="CHEBI:65315"/>
        <dbReference type="ChEBI" id="CHEBI:74502"/>
        <dbReference type="EC" id="2.1.1.193"/>
    </reaction>
</comment>
<dbReference type="EMBL" id="PNIN01000035">
    <property type="protein sequence ID" value="PMP71767.1"/>
    <property type="molecule type" value="Genomic_DNA"/>
</dbReference>
<dbReference type="GO" id="GO:0070475">
    <property type="term" value="P:rRNA base methylation"/>
    <property type="evidence" value="ECO:0007669"/>
    <property type="project" value="TreeGrafter"/>
</dbReference>
<dbReference type="InterPro" id="IPR029028">
    <property type="entry name" value="Alpha/beta_knot_MTases"/>
</dbReference>
<dbReference type="SUPFAM" id="SSF75217">
    <property type="entry name" value="alpha/beta knot"/>
    <property type="match status" value="1"/>
</dbReference>
<dbReference type="PANTHER" id="PTHR30027:SF3">
    <property type="entry name" value="16S RRNA (URACIL(1498)-N(3))-METHYLTRANSFERASE"/>
    <property type="match status" value="1"/>
</dbReference>
<evidence type="ECO:0000256" key="9">
    <source>
        <dbReference type="ARBA" id="ARBA00047944"/>
    </source>
</evidence>
<dbReference type="InterPro" id="IPR006700">
    <property type="entry name" value="RsmE"/>
</dbReference>
<dbReference type="GO" id="GO:0070042">
    <property type="term" value="F:rRNA (uridine-N3-)-methyltransferase activity"/>
    <property type="evidence" value="ECO:0007669"/>
    <property type="project" value="TreeGrafter"/>
</dbReference>
<evidence type="ECO:0000256" key="8">
    <source>
        <dbReference type="ARBA" id="ARBA00025699"/>
    </source>
</evidence>
<dbReference type="Pfam" id="PF04452">
    <property type="entry name" value="Methyltrans_RNA"/>
    <property type="match status" value="1"/>
</dbReference>
<evidence type="ECO:0000256" key="4">
    <source>
        <dbReference type="ARBA" id="ARBA00022552"/>
    </source>
</evidence>
<dbReference type="AlphaFoldDB" id="A0A2J6WMY7"/>
<evidence type="ECO:0000259" key="12">
    <source>
        <dbReference type="Pfam" id="PF20260"/>
    </source>
</evidence>
<comment type="caution">
    <text evidence="13">The sequence shown here is derived from an EMBL/GenBank/DDBJ whole genome shotgun (WGS) entry which is preliminary data.</text>
</comment>
<dbReference type="RefSeq" id="WP_424605275.1">
    <property type="nucleotide sequence ID" value="NZ_JBNAVA010000003.1"/>
</dbReference>
<dbReference type="GO" id="GO:0005737">
    <property type="term" value="C:cytoplasm"/>
    <property type="evidence" value="ECO:0007669"/>
    <property type="project" value="UniProtKB-SubCell"/>
</dbReference>
<feature type="domain" description="Ribosomal RNA small subunit methyltransferase E PUA-like" evidence="12">
    <location>
        <begin position="20"/>
        <end position="47"/>
    </location>
</feature>
<dbReference type="Pfam" id="PF20260">
    <property type="entry name" value="PUA_4"/>
    <property type="match status" value="1"/>
</dbReference>
<feature type="domain" description="Ribosomal RNA small subunit methyltransferase E methyltransferase" evidence="11">
    <location>
        <begin position="77"/>
        <end position="224"/>
    </location>
</feature>
<dbReference type="Proteomes" id="UP000242881">
    <property type="component" value="Unassembled WGS sequence"/>
</dbReference>
<dbReference type="CDD" id="cd18084">
    <property type="entry name" value="RsmE-like"/>
    <property type="match status" value="1"/>
</dbReference>
<evidence type="ECO:0000256" key="10">
    <source>
        <dbReference type="PIRNR" id="PIRNR015601"/>
    </source>
</evidence>